<dbReference type="GO" id="GO:0006167">
    <property type="term" value="P:AMP biosynthetic process"/>
    <property type="evidence" value="ECO:0007669"/>
    <property type="project" value="TreeGrafter"/>
</dbReference>
<protein>
    <recommendedName>
        <fullName evidence="2">Bis(5'-nucleosyl)-tetraphosphatase [asymmetrical]</fullName>
    </recommendedName>
    <alternativeName>
        <fullName evidence="5">Diadenosine 5',5'''-P1,P4-tetraphosphate asymmetrical hydrolase</fullName>
    </alternativeName>
</protein>
<keyword evidence="4" id="KW-0378">Hydrolase</keyword>
<evidence type="ECO:0000256" key="2">
    <source>
        <dbReference type="ARBA" id="ARBA00018911"/>
    </source>
</evidence>
<dbReference type="InterPro" id="IPR003565">
    <property type="entry name" value="Tetra_PHTase"/>
</dbReference>
<organism evidence="7 8">
    <name type="scientific">Exocentrus adspersus</name>
    <dbReference type="NCBI Taxonomy" id="1586481"/>
    <lineage>
        <taxon>Eukaryota</taxon>
        <taxon>Metazoa</taxon>
        <taxon>Ecdysozoa</taxon>
        <taxon>Arthropoda</taxon>
        <taxon>Hexapoda</taxon>
        <taxon>Insecta</taxon>
        <taxon>Pterygota</taxon>
        <taxon>Neoptera</taxon>
        <taxon>Endopterygota</taxon>
        <taxon>Coleoptera</taxon>
        <taxon>Polyphaga</taxon>
        <taxon>Cucujiformia</taxon>
        <taxon>Chrysomeloidea</taxon>
        <taxon>Cerambycidae</taxon>
        <taxon>Lamiinae</taxon>
        <taxon>Acanthocinini</taxon>
        <taxon>Exocentrus</taxon>
    </lineage>
</organism>
<sequence length="152" mass="17507">MSKKVAAGFVIFRNVYGKIEFLLLQTSYGIHHWTPPKGHVDAGETTMVTALRETQEESGYLKTAKKTLNYNVNGFPKTVIYWLAELINPNTKIRLSDEHQDYKWLNVDEACKYAEFKEMQEVLVEFNNFIKECVKSLDQGNKEAKYTLSTTS</sequence>
<evidence type="ECO:0000259" key="6">
    <source>
        <dbReference type="PROSITE" id="PS51462"/>
    </source>
</evidence>
<dbReference type="SUPFAM" id="SSF55811">
    <property type="entry name" value="Nudix"/>
    <property type="match status" value="1"/>
</dbReference>
<dbReference type="PROSITE" id="PS51462">
    <property type="entry name" value="NUDIX"/>
    <property type="match status" value="1"/>
</dbReference>
<dbReference type="AlphaFoldDB" id="A0AAV8WGF0"/>
<gene>
    <name evidence="7" type="ORF">NQ315_009126</name>
</gene>
<keyword evidence="3" id="KW-0547">Nucleotide-binding</keyword>
<dbReference type="PANTHER" id="PTHR21340">
    <property type="entry name" value="DIADENOSINE 5,5-P1,P4-TETRAPHOSPHATE PYROPHOSPHOHYDROLASE MUTT"/>
    <property type="match status" value="1"/>
</dbReference>
<dbReference type="Pfam" id="PF00293">
    <property type="entry name" value="NUDIX"/>
    <property type="match status" value="1"/>
</dbReference>
<dbReference type="InterPro" id="IPR020084">
    <property type="entry name" value="NUDIX_hydrolase_CS"/>
</dbReference>
<dbReference type="CDD" id="cd03428">
    <property type="entry name" value="NUDIX_Ap4A_Nudt2"/>
    <property type="match status" value="1"/>
</dbReference>
<dbReference type="InterPro" id="IPR051325">
    <property type="entry name" value="Nudix_hydrolase_domain"/>
</dbReference>
<evidence type="ECO:0000256" key="4">
    <source>
        <dbReference type="ARBA" id="ARBA00022801"/>
    </source>
</evidence>
<dbReference type="InterPro" id="IPR000086">
    <property type="entry name" value="NUDIX_hydrolase_dom"/>
</dbReference>
<dbReference type="EMBL" id="JANEYG010000001">
    <property type="protein sequence ID" value="KAJ8925297.1"/>
    <property type="molecule type" value="Genomic_DNA"/>
</dbReference>
<evidence type="ECO:0000313" key="8">
    <source>
        <dbReference type="Proteomes" id="UP001159042"/>
    </source>
</evidence>
<comment type="caution">
    <text evidence="7">The sequence shown here is derived from an EMBL/GenBank/DDBJ whole genome shotgun (WGS) entry which is preliminary data.</text>
</comment>
<dbReference type="Proteomes" id="UP001159042">
    <property type="component" value="Unassembled WGS sequence"/>
</dbReference>
<dbReference type="GO" id="GO:0004081">
    <property type="term" value="F:bis(5'-nucleosyl)-tetraphosphatase (asymmetrical) activity"/>
    <property type="evidence" value="ECO:0007669"/>
    <property type="project" value="TreeGrafter"/>
</dbReference>
<comment type="similarity">
    <text evidence="1">Belongs to the Nudix hydrolase family.</text>
</comment>
<accession>A0AAV8WGF0</accession>
<feature type="domain" description="Nudix hydrolase" evidence="6">
    <location>
        <begin position="2"/>
        <end position="127"/>
    </location>
</feature>
<dbReference type="Gene3D" id="3.90.79.10">
    <property type="entry name" value="Nucleoside Triphosphate Pyrophosphohydrolase"/>
    <property type="match status" value="1"/>
</dbReference>
<reference evidence="7 8" key="1">
    <citation type="journal article" date="2023" name="Insect Mol. Biol.">
        <title>Genome sequencing provides insights into the evolution of gene families encoding plant cell wall-degrading enzymes in longhorned beetles.</title>
        <authorList>
            <person name="Shin N.R."/>
            <person name="Okamura Y."/>
            <person name="Kirsch R."/>
            <person name="Pauchet Y."/>
        </authorList>
    </citation>
    <scope>NUCLEOTIDE SEQUENCE [LARGE SCALE GENOMIC DNA]</scope>
    <source>
        <strain evidence="7">EAD_L_NR</strain>
    </source>
</reference>
<dbReference type="PROSITE" id="PS00893">
    <property type="entry name" value="NUDIX_BOX"/>
    <property type="match status" value="1"/>
</dbReference>
<evidence type="ECO:0000256" key="5">
    <source>
        <dbReference type="ARBA" id="ARBA00032644"/>
    </source>
</evidence>
<evidence type="ECO:0000256" key="3">
    <source>
        <dbReference type="ARBA" id="ARBA00022741"/>
    </source>
</evidence>
<evidence type="ECO:0000256" key="1">
    <source>
        <dbReference type="ARBA" id="ARBA00005582"/>
    </source>
</evidence>
<dbReference type="GO" id="GO:0000166">
    <property type="term" value="F:nucleotide binding"/>
    <property type="evidence" value="ECO:0007669"/>
    <property type="project" value="UniProtKB-KW"/>
</dbReference>
<evidence type="ECO:0000313" key="7">
    <source>
        <dbReference type="EMBL" id="KAJ8925297.1"/>
    </source>
</evidence>
<name>A0AAV8WGF0_9CUCU</name>
<dbReference type="GO" id="GO:0006754">
    <property type="term" value="P:ATP biosynthetic process"/>
    <property type="evidence" value="ECO:0007669"/>
    <property type="project" value="TreeGrafter"/>
</dbReference>
<dbReference type="PRINTS" id="PR01405">
    <property type="entry name" value="TETRPHPHTASE"/>
</dbReference>
<keyword evidence="8" id="KW-1185">Reference proteome</keyword>
<dbReference type="InterPro" id="IPR015797">
    <property type="entry name" value="NUDIX_hydrolase-like_dom_sf"/>
</dbReference>
<proteinExistence type="inferred from homology"/>
<dbReference type="PANTHER" id="PTHR21340:SF0">
    <property type="entry name" value="BIS(5'-NUCLEOSYL)-TETRAPHOSPHATASE [ASYMMETRICAL]"/>
    <property type="match status" value="1"/>
</dbReference>